<keyword evidence="7" id="KW-0482">Metalloprotease</keyword>
<proteinExistence type="inferred from homology"/>
<keyword evidence="4" id="KW-0378">Hydrolase</keyword>
<feature type="domain" description="NlpC/P60" evidence="8">
    <location>
        <begin position="111"/>
        <end position="249"/>
    </location>
</feature>
<evidence type="ECO:0000256" key="5">
    <source>
        <dbReference type="ARBA" id="ARBA00022807"/>
    </source>
</evidence>
<reference evidence="9 10" key="1">
    <citation type="submission" date="2015-10" db="EMBL/GenBank/DDBJ databases">
        <title>The utility of whole genome sequencing in characterizing Acinetobacter epidemiology and analyzing hospital outbreaks.</title>
        <authorList>
            <person name="Ozer E.A."/>
            <person name="Fitzpatrick M.A."/>
            <person name="Hauser A.R."/>
        </authorList>
    </citation>
    <scope>NUCLEOTIDE SEQUENCE [LARGE SCALE GENOMIC DNA]</scope>
    <source>
        <strain evidence="9 10">ABBL072</strain>
    </source>
</reference>
<evidence type="ECO:0000256" key="2">
    <source>
        <dbReference type="ARBA" id="ARBA00022670"/>
    </source>
</evidence>
<dbReference type="PROSITE" id="PS51935">
    <property type="entry name" value="NLPC_P60"/>
    <property type="match status" value="1"/>
</dbReference>
<keyword evidence="2" id="KW-0645">Protease</keyword>
<dbReference type="Proteomes" id="UP000051449">
    <property type="component" value="Unassembled WGS sequence"/>
</dbReference>
<dbReference type="InterPro" id="IPR000064">
    <property type="entry name" value="NLP_P60_dom"/>
</dbReference>
<dbReference type="Gene3D" id="3.90.1720.10">
    <property type="entry name" value="endopeptidase domain like (from Nostoc punctiforme)"/>
    <property type="match status" value="1"/>
</dbReference>
<evidence type="ECO:0000256" key="1">
    <source>
        <dbReference type="ARBA" id="ARBA00007074"/>
    </source>
</evidence>
<dbReference type="InterPro" id="IPR051929">
    <property type="entry name" value="VirAsm_ModProt"/>
</dbReference>
<dbReference type="SUPFAM" id="SSF102712">
    <property type="entry name" value="JAB1/MPN domain"/>
    <property type="match status" value="1"/>
</dbReference>
<comment type="similarity">
    <text evidence="1">Belongs to the peptidase C40 family.</text>
</comment>
<sequence length="252" mass="29089">MATINPKARQSVAARIREIAELRYPYEACGFIVGVGKKTLVIEKQNEAHNKRTNFLMNPGAWAEAEQEGELLGVWHTHVEEPARPTPADLAACEESELPWFLMGIYKRSDCFEFSDLIYFEPTGYQQPYVGRPYVYGTFDCWSLVVDYLKRELNIEISNNYPRLENFWLKDETNFFDTHFANEGLFEIEGELQKGDVLMFQTDASGHANHVGVYIGNNQFLHHVQGRLSTIDTYGGYWEKHTIRRLRHVNAS</sequence>
<evidence type="ECO:0000256" key="6">
    <source>
        <dbReference type="ARBA" id="ARBA00022833"/>
    </source>
</evidence>
<dbReference type="GO" id="GO:0008234">
    <property type="term" value="F:cysteine-type peptidase activity"/>
    <property type="evidence" value="ECO:0007669"/>
    <property type="project" value="UniProtKB-KW"/>
</dbReference>
<dbReference type="PANTHER" id="PTHR34858">
    <property type="entry name" value="CYSO-CYSTEINE PEPTIDASE"/>
    <property type="match status" value="1"/>
</dbReference>
<protein>
    <submittedName>
        <fullName evidence="9">Phage tail protein</fullName>
    </submittedName>
</protein>
<gene>
    <name evidence="9" type="ORF">APD33_13800</name>
</gene>
<dbReference type="GO" id="GO:0008235">
    <property type="term" value="F:metalloexopeptidase activity"/>
    <property type="evidence" value="ECO:0007669"/>
    <property type="project" value="TreeGrafter"/>
</dbReference>
<evidence type="ECO:0000256" key="4">
    <source>
        <dbReference type="ARBA" id="ARBA00022801"/>
    </source>
</evidence>
<dbReference type="GO" id="GO:0006508">
    <property type="term" value="P:proteolysis"/>
    <property type="evidence" value="ECO:0007669"/>
    <property type="project" value="UniProtKB-KW"/>
</dbReference>
<name>A0AAN6AJF8_ACIBA</name>
<keyword evidence="3" id="KW-0479">Metal-binding</keyword>
<evidence type="ECO:0000313" key="9">
    <source>
        <dbReference type="EMBL" id="KQE03683.1"/>
    </source>
</evidence>
<dbReference type="Pfam" id="PF14464">
    <property type="entry name" value="Prok-JAB"/>
    <property type="match status" value="1"/>
</dbReference>
<dbReference type="PANTHER" id="PTHR34858:SF1">
    <property type="entry name" value="CYSO-CYSTEINE PEPTIDASE"/>
    <property type="match status" value="1"/>
</dbReference>
<dbReference type="CDD" id="cd08073">
    <property type="entry name" value="MPN_NLPC_P60"/>
    <property type="match status" value="1"/>
</dbReference>
<evidence type="ECO:0000313" key="10">
    <source>
        <dbReference type="Proteomes" id="UP000051449"/>
    </source>
</evidence>
<dbReference type="EMBL" id="LLGC01000179">
    <property type="protein sequence ID" value="KQE03683.1"/>
    <property type="molecule type" value="Genomic_DNA"/>
</dbReference>
<comment type="caution">
    <text evidence="9">The sequence shown here is derived from an EMBL/GenBank/DDBJ whole genome shotgun (WGS) entry which is preliminary data.</text>
</comment>
<dbReference type="GO" id="GO:0008270">
    <property type="term" value="F:zinc ion binding"/>
    <property type="evidence" value="ECO:0007669"/>
    <property type="project" value="TreeGrafter"/>
</dbReference>
<evidence type="ECO:0000256" key="3">
    <source>
        <dbReference type="ARBA" id="ARBA00022723"/>
    </source>
</evidence>
<organism evidence="9 10">
    <name type="scientific">Acinetobacter baumannii</name>
    <dbReference type="NCBI Taxonomy" id="470"/>
    <lineage>
        <taxon>Bacteria</taxon>
        <taxon>Pseudomonadati</taxon>
        <taxon>Pseudomonadota</taxon>
        <taxon>Gammaproteobacteria</taxon>
        <taxon>Moraxellales</taxon>
        <taxon>Moraxellaceae</taxon>
        <taxon>Acinetobacter</taxon>
        <taxon>Acinetobacter calcoaceticus/baumannii complex</taxon>
    </lineage>
</organism>
<dbReference type="AlphaFoldDB" id="A0AAN6AJF8"/>
<keyword evidence="6" id="KW-0862">Zinc</keyword>
<dbReference type="RefSeq" id="WP_000201234.1">
    <property type="nucleotide sequence ID" value="NZ_CACSGJ010000056.1"/>
</dbReference>
<keyword evidence="5" id="KW-0788">Thiol protease</keyword>
<evidence type="ECO:0000259" key="8">
    <source>
        <dbReference type="PROSITE" id="PS51935"/>
    </source>
</evidence>
<evidence type="ECO:0000256" key="7">
    <source>
        <dbReference type="ARBA" id="ARBA00023049"/>
    </source>
</evidence>
<dbReference type="Pfam" id="PF00877">
    <property type="entry name" value="NLPC_P60"/>
    <property type="match status" value="1"/>
</dbReference>
<dbReference type="InterPro" id="IPR038765">
    <property type="entry name" value="Papain-like_cys_pep_sf"/>
</dbReference>
<dbReference type="InterPro" id="IPR028090">
    <property type="entry name" value="JAB_dom_prok"/>
</dbReference>
<dbReference type="SUPFAM" id="SSF54001">
    <property type="entry name" value="Cysteine proteinases"/>
    <property type="match status" value="1"/>
</dbReference>
<dbReference type="Gene3D" id="3.40.140.10">
    <property type="entry name" value="Cytidine Deaminase, domain 2"/>
    <property type="match status" value="1"/>
</dbReference>
<accession>A0AAN6AJF8</accession>